<proteinExistence type="predicted"/>
<dbReference type="AlphaFoldDB" id="A0A385PZM4"/>
<evidence type="ECO:0000259" key="1">
    <source>
        <dbReference type="Pfam" id="PF24547"/>
    </source>
</evidence>
<reference evidence="2 3" key="1">
    <citation type="submission" date="2018-09" db="EMBL/GenBank/DDBJ databases">
        <title>Genome sequencing of Lachnoanaerobaculum umeaense DSM 23576.</title>
        <authorList>
            <person name="Kook J.-K."/>
            <person name="Park S.-N."/>
            <person name="Lim Y.K."/>
        </authorList>
    </citation>
    <scope>NUCLEOTIDE SEQUENCE [LARGE SCALE GENOMIC DNA]</scope>
    <source>
        <strain evidence="3">DSM 23576 \ CCUG 58757</strain>
    </source>
</reference>
<dbReference type="InterPro" id="IPR055382">
    <property type="entry name" value="DUF7601"/>
</dbReference>
<sequence>MMLKKIMTLVATATMTVAMAGSVFAVETTKQLKPATGTPNKIKFTKEMKIYNVDDTTGGSAKAPDVKYTYTITGSNGGGGKTPISGTDGGITVIAGTALPTISAAEFSHNDTITSHLVKKEVTVDFTEQFNEDGIDDITVPGIYRYEITETGNFNLTTSQHDYTGDVSQLTGGKEKRYLDVYVGYNAAGKLELKTAVMMKKDATVTDNSKTTGYIDDLNGAITTDNKDDVSTFKTRDIILQKDVAGNMGSTTEEFKFTIDLSNIGVGMDYVVSSTNTANPNSITGVTGNTYSLTNVKLKSGQTIKISGLPSTAKYKVTEDVTAVGPAGYKTTHGINVARITAPTSTNQYTNVAAVTAVTTVKSDDTVADTIFFLNYRDTPTPTGVAMSVAPFAIMAGFGIILILVFFKRRKKEEVEN</sequence>
<keyword evidence="3" id="KW-1185">Reference proteome</keyword>
<evidence type="ECO:0000313" key="3">
    <source>
        <dbReference type="Proteomes" id="UP000265562"/>
    </source>
</evidence>
<dbReference type="KEGG" id="lua:D4A81_05605"/>
<protein>
    <recommendedName>
        <fullName evidence="1">DUF7601 domain-containing protein</fullName>
    </recommendedName>
</protein>
<dbReference type="OrthoDB" id="2060401at2"/>
<dbReference type="RefSeq" id="WP_111524137.1">
    <property type="nucleotide sequence ID" value="NZ_CP032364.1"/>
</dbReference>
<gene>
    <name evidence="2" type="ORF">D4A81_05605</name>
</gene>
<dbReference type="Gene3D" id="2.60.40.1140">
    <property type="entry name" value="Collagen-binding surface protein Cna, B-type domain"/>
    <property type="match status" value="1"/>
</dbReference>
<accession>A0A385PZM4</accession>
<name>A0A385PZM4_9FIRM</name>
<evidence type="ECO:0000313" key="2">
    <source>
        <dbReference type="EMBL" id="AYA99452.1"/>
    </source>
</evidence>
<dbReference type="EMBL" id="CP032364">
    <property type="protein sequence ID" value="AYA99452.1"/>
    <property type="molecule type" value="Genomic_DNA"/>
</dbReference>
<feature type="domain" description="DUF7601" evidence="1">
    <location>
        <begin position="237"/>
        <end position="351"/>
    </location>
</feature>
<dbReference type="Pfam" id="PF24547">
    <property type="entry name" value="DUF7601"/>
    <property type="match status" value="1"/>
</dbReference>
<dbReference type="Proteomes" id="UP000265562">
    <property type="component" value="Chromosome"/>
</dbReference>
<organism evidence="2 3">
    <name type="scientific">Lachnoanaerobaculum umeaense</name>
    <dbReference type="NCBI Taxonomy" id="617123"/>
    <lineage>
        <taxon>Bacteria</taxon>
        <taxon>Bacillati</taxon>
        <taxon>Bacillota</taxon>
        <taxon>Clostridia</taxon>
        <taxon>Lachnospirales</taxon>
        <taxon>Lachnospiraceae</taxon>
        <taxon>Lachnoanaerobaculum</taxon>
    </lineage>
</organism>